<dbReference type="Proteomes" id="UP000466906">
    <property type="component" value="Plasmid pJCM12272"/>
</dbReference>
<reference evidence="1 2" key="1">
    <citation type="journal article" date="2019" name="Emerg. Microbes Infect.">
        <title>Comprehensive subspecies identification of 175 nontuberculous mycobacteria species based on 7547 genomic profiles.</title>
        <authorList>
            <person name="Matsumoto Y."/>
            <person name="Kinjo T."/>
            <person name="Motooka D."/>
            <person name="Nabeya D."/>
            <person name="Jung N."/>
            <person name="Uechi K."/>
            <person name="Horii T."/>
            <person name="Iida T."/>
            <person name="Fujita J."/>
            <person name="Nakamura S."/>
        </authorList>
    </citation>
    <scope>NUCLEOTIDE SEQUENCE [LARGE SCALE GENOMIC DNA]</scope>
    <source>
        <strain evidence="1 2">JCM 12272</strain>
        <plasmid evidence="1">pJCM12272</plasmid>
    </source>
</reference>
<dbReference type="AlphaFoldDB" id="A0A6N4V2W5"/>
<evidence type="ECO:0000313" key="2">
    <source>
        <dbReference type="Proteomes" id="UP000466906"/>
    </source>
</evidence>
<evidence type="ECO:0000313" key="1">
    <source>
        <dbReference type="EMBL" id="BBX30615.1"/>
    </source>
</evidence>
<dbReference type="EMBL" id="AP022566">
    <property type="protein sequence ID" value="BBX30615.1"/>
    <property type="molecule type" value="Genomic_DNA"/>
</dbReference>
<protein>
    <submittedName>
        <fullName evidence="1">Uncharacterized protein</fullName>
    </submittedName>
</protein>
<keyword evidence="1" id="KW-0614">Plasmid</keyword>
<sequence>MVANIEVPRTTDAAHASSWSDFSRPVWDFAQVLRAADLMPSDEDEYWGKPHKWDPEHQLWDAAGCPCEPDGGEPMSLGWRRFLDAVTQREASQ</sequence>
<keyword evidence="2" id="KW-1185">Reference proteome</keyword>
<organism evidence="1 2">
    <name type="scientific">Mycolicibacterium alvei</name>
    <dbReference type="NCBI Taxonomy" id="67081"/>
    <lineage>
        <taxon>Bacteria</taxon>
        <taxon>Bacillati</taxon>
        <taxon>Actinomycetota</taxon>
        <taxon>Actinomycetes</taxon>
        <taxon>Mycobacteriales</taxon>
        <taxon>Mycobacteriaceae</taxon>
        <taxon>Mycolicibacterium</taxon>
    </lineage>
</organism>
<dbReference type="KEGG" id="malv:MALV_57400"/>
<geneLocation type="plasmid" evidence="1 2">
    <name>pJCM12272</name>
</geneLocation>
<name>A0A6N4V2W5_9MYCO</name>
<accession>A0A6N4V2W5</accession>
<proteinExistence type="predicted"/>
<gene>
    <name evidence="1" type="ORF">MALV_57400</name>
</gene>